<sequence>MKQSELLQQISDQDLKRSLILSQLLFILLALGLSLFLFEHITDWTSYFRWNSRDILLYGVISGIVVVIIDLILIRVFPSRMYDDGGINKRLFSNSSFNEILFFTLLISVAEELLFRGVIQTTFGYLIASTIFALVHFRYLKRPVLLISILILSFYIGYIFEITGNLLVTITCHFFIDFLLGLFIRFNGWGEE</sequence>
<comment type="caution">
    <text evidence="3">The sequence shown here is derived from an EMBL/GenBank/DDBJ whole genome shotgun (WGS) entry which is preliminary data.</text>
</comment>
<name>A0A6N8FCG9_9BACI</name>
<feature type="transmembrane region" description="Helical" evidence="1">
    <location>
        <begin position="90"/>
        <end position="107"/>
    </location>
</feature>
<gene>
    <name evidence="3" type="ORF">GMD78_02355</name>
</gene>
<dbReference type="EMBL" id="WOCA01000001">
    <property type="protein sequence ID" value="MUK87243.1"/>
    <property type="molecule type" value="Genomic_DNA"/>
</dbReference>
<accession>A0A6N8FCG9</accession>
<keyword evidence="1" id="KW-1133">Transmembrane helix</keyword>
<evidence type="ECO:0000313" key="3">
    <source>
        <dbReference type="EMBL" id="MUK87243.1"/>
    </source>
</evidence>
<feature type="transmembrane region" description="Helical" evidence="1">
    <location>
        <begin position="113"/>
        <end position="137"/>
    </location>
</feature>
<keyword evidence="1" id="KW-0812">Transmembrane</keyword>
<dbReference type="GO" id="GO:0080120">
    <property type="term" value="P:CAAX-box protein maturation"/>
    <property type="evidence" value="ECO:0007669"/>
    <property type="project" value="UniProtKB-ARBA"/>
</dbReference>
<proteinExistence type="predicted"/>
<keyword evidence="4" id="KW-1185">Reference proteome</keyword>
<keyword evidence="3" id="KW-0482">Metalloprotease</keyword>
<dbReference type="Pfam" id="PF02517">
    <property type="entry name" value="Rce1-like"/>
    <property type="match status" value="1"/>
</dbReference>
<dbReference type="RefSeq" id="WP_155666945.1">
    <property type="nucleotide sequence ID" value="NZ_WOCA01000001.1"/>
</dbReference>
<dbReference type="GO" id="GO:0004175">
    <property type="term" value="F:endopeptidase activity"/>
    <property type="evidence" value="ECO:0007669"/>
    <property type="project" value="UniProtKB-ARBA"/>
</dbReference>
<organism evidence="3 4">
    <name type="scientific">Ornithinibacillus caprae</name>
    <dbReference type="NCBI Taxonomy" id="2678566"/>
    <lineage>
        <taxon>Bacteria</taxon>
        <taxon>Bacillati</taxon>
        <taxon>Bacillota</taxon>
        <taxon>Bacilli</taxon>
        <taxon>Bacillales</taxon>
        <taxon>Bacillaceae</taxon>
        <taxon>Ornithinibacillus</taxon>
    </lineage>
</organism>
<keyword evidence="1" id="KW-0472">Membrane</keyword>
<feature type="transmembrane region" description="Helical" evidence="1">
    <location>
        <begin position="166"/>
        <end position="186"/>
    </location>
</feature>
<feature type="transmembrane region" description="Helical" evidence="1">
    <location>
        <begin position="58"/>
        <end position="78"/>
    </location>
</feature>
<dbReference type="Proteomes" id="UP000469125">
    <property type="component" value="Unassembled WGS sequence"/>
</dbReference>
<dbReference type="AlphaFoldDB" id="A0A6N8FCG9"/>
<dbReference type="InterPro" id="IPR003675">
    <property type="entry name" value="Rce1/LyrA-like_dom"/>
</dbReference>
<feature type="transmembrane region" description="Helical" evidence="1">
    <location>
        <begin position="144"/>
        <end position="160"/>
    </location>
</feature>
<keyword evidence="3" id="KW-0378">Hydrolase</keyword>
<feature type="domain" description="CAAX prenyl protease 2/Lysostaphin resistance protein A-like" evidence="2">
    <location>
        <begin position="99"/>
        <end position="179"/>
    </location>
</feature>
<dbReference type="GO" id="GO:0006508">
    <property type="term" value="P:proteolysis"/>
    <property type="evidence" value="ECO:0007669"/>
    <property type="project" value="UniProtKB-KW"/>
</dbReference>
<evidence type="ECO:0000313" key="4">
    <source>
        <dbReference type="Proteomes" id="UP000469125"/>
    </source>
</evidence>
<evidence type="ECO:0000256" key="1">
    <source>
        <dbReference type="SAM" id="Phobius"/>
    </source>
</evidence>
<keyword evidence="3" id="KW-0645">Protease</keyword>
<feature type="transmembrane region" description="Helical" evidence="1">
    <location>
        <begin position="20"/>
        <end position="38"/>
    </location>
</feature>
<protein>
    <submittedName>
        <fullName evidence="3">CPBP family intramembrane metalloprotease</fullName>
    </submittedName>
</protein>
<evidence type="ECO:0000259" key="2">
    <source>
        <dbReference type="Pfam" id="PF02517"/>
    </source>
</evidence>
<dbReference type="GO" id="GO:0008237">
    <property type="term" value="F:metallopeptidase activity"/>
    <property type="evidence" value="ECO:0007669"/>
    <property type="project" value="UniProtKB-KW"/>
</dbReference>
<reference evidence="3 4" key="1">
    <citation type="submission" date="2019-11" db="EMBL/GenBank/DDBJ databases">
        <authorList>
            <person name="Li X."/>
        </authorList>
    </citation>
    <scope>NUCLEOTIDE SEQUENCE [LARGE SCALE GENOMIC DNA]</scope>
    <source>
        <strain evidence="3 4">L9</strain>
    </source>
</reference>